<dbReference type="SUPFAM" id="SSF161098">
    <property type="entry name" value="MetI-like"/>
    <property type="match status" value="1"/>
</dbReference>
<keyword evidence="2 7" id="KW-0813">Transport</keyword>
<dbReference type="InterPro" id="IPR000515">
    <property type="entry name" value="MetI-like"/>
</dbReference>
<dbReference type="RefSeq" id="WP_344260337.1">
    <property type="nucleotide sequence ID" value="NZ_BAAAMJ010000015.1"/>
</dbReference>
<evidence type="ECO:0000313" key="10">
    <source>
        <dbReference type="EMBL" id="GAA1909156.1"/>
    </source>
</evidence>
<evidence type="ECO:0000256" key="7">
    <source>
        <dbReference type="RuleBase" id="RU363032"/>
    </source>
</evidence>
<feature type="region of interest" description="Disordered" evidence="8">
    <location>
        <begin position="1"/>
        <end position="31"/>
    </location>
</feature>
<feature type="domain" description="ABC transmembrane type-1" evidence="9">
    <location>
        <begin position="99"/>
        <end position="313"/>
    </location>
</feature>
<evidence type="ECO:0000259" key="9">
    <source>
        <dbReference type="PROSITE" id="PS50928"/>
    </source>
</evidence>
<evidence type="ECO:0000256" key="4">
    <source>
        <dbReference type="ARBA" id="ARBA00022692"/>
    </source>
</evidence>
<evidence type="ECO:0000256" key="1">
    <source>
        <dbReference type="ARBA" id="ARBA00004651"/>
    </source>
</evidence>
<evidence type="ECO:0000256" key="2">
    <source>
        <dbReference type="ARBA" id="ARBA00022448"/>
    </source>
</evidence>
<protein>
    <submittedName>
        <fullName evidence="10">Sugar ABC transporter permease</fullName>
    </submittedName>
</protein>
<keyword evidence="3" id="KW-1003">Cell membrane</keyword>
<dbReference type="Gene3D" id="1.10.3720.10">
    <property type="entry name" value="MetI-like"/>
    <property type="match status" value="1"/>
</dbReference>
<sequence length="333" mass="37278">MTSPVMTDEPPVADRSPRPRHGRPRSGSRERRRRKTLITLALFLLPALILYGLLVLAPVLMAMYFSLFKWNGLGGMPTDFVGLQNFTDLLGDDIFLGDLRRGAILIILSLVIQLPLSLGLALLLNQRIRGRAVYRLLFFAPYVLSEVITGVLFTMILAPDSGLLNWLLRSVGLESLERAWLADPDTVLMALFFVITWKFFGFHTILYLAGRQGIPRELGEAASIDGASPWQQFRYITLPLLGPTIRISAFLSVIGTIQLFDLVWILTRGGPVHASETLAVTMFDFGFQRYQIGYASAISVAMFFISLIFALLYLRFVMRRDTEGALTTMGGRK</sequence>
<accession>A0ABP5AC43</accession>
<keyword evidence="4 7" id="KW-0812">Transmembrane</keyword>
<evidence type="ECO:0000256" key="3">
    <source>
        <dbReference type="ARBA" id="ARBA00022475"/>
    </source>
</evidence>
<feature type="transmembrane region" description="Helical" evidence="7">
    <location>
        <begin position="136"/>
        <end position="158"/>
    </location>
</feature>
<evidence type="ECO:0000256" key="5">
    <source>
        <dbReference type="ARBA" id="ARBA00022989"/>
    </source>
</evidence>
<feature type="compositionally biased region" description="Basic residues" evidence="8">
    <location>
        <begin position="18"/>
        <end position="31"/>
    </location>
</feature>
<feature type="transmembrane region" description="Helical" evidence="7">
    <location>
        <begin position="187"/>
        <end position="209"/>
    </location>
</feature>
<dbReference type="CDD" id="cd06261">
    <property type="entry name" value="TM_PBP2"/>
    <property type="match status" value="1"/>
</dbReference>
<feature type="transmembrane region" description="Helical" evidence="7">
    <location>
        <begin position="292"/>
        <end position="314"/>
    </location>
</feature>
<comment type="subcellular location">
    <subcellularLocation>
        <location evidence="1 7">Cell membrane</location>
        <topology evidence="1 7">Multi-pass membrane protein</topology>
    </subcellularLocation>
</comment>
<dbReference type="InterPro" id="IPR051393">
    <property type="entry name" value="ABC_transporter_permease"/>
</dbReference>
<name>A0ABP5AC43_9ACTN</name>
<keyword evidence="11" id="KW-1185">Reference proteome</keyword>
<evidence type="ECO:0000256" key="6">
    <source>
        <dbReference type="ARBA" id="ARBA00023136"/>
    </source>
</evidence>
<gene>
    <name evidence="10" type="ORF">GCM10009716_18880</name>
</gene>
<dbReference type="PROSITE" id="PS50928">
    <property type="entry name" value="ABC_TM1"/>
    <property type="match status" value="1"/>
</dbReference>
<evidence type="ECO:0000313" key="11">
    <source>
        <dbReference type="Proteomes" id="UP001501303"/>
    </source>
</evidence>
<evidence type="ECO:0000256" key="8">
    <source>
        <dbReference type="SAM" id="MobiDB-lite"/>
    </source>
</evidence>
<dbReference type="InterPro" id="IPR035906">
    <property type="entry name" value="MetI-like_sf"/>
</dbReference>
<feature type="transmembrane region" description="Helical" evidence="7">
    <location>
        <begin position="247"/>
        <end position="266"/>
    </location>
</feature>
<dbReference type="Proteomes" id="UP001501303">
    <property type="component" value="Unassembled WGS sequence"/>
</dbReference>
<feature type="transmembrane region" description="Helical" evidence="7">
    <location>
        <begin position="37"/>
        <end position="67"/>
    </location>
</feature>
<dbReference type="Pfam" id="PF00528">
    <property type="entry name" value="BPD_transp_1"/>
    <property type="match status" value="1"/>
</dbReference>
<dbReference type="PANTHER" id="PTHR30193:SF41">
    <property type="entry name" value="DIACETYLCHITOBIOSE UPTAKE SYSTEM PERMEASE PROTEIN NGCF"/>
    <property type="match status" value="1"/>
</dbReference>
<feature type="transmembrane region" description="Helical" evidence="7">
    <location>
        <begin position="103"/>
        <end position="124"/>
    </location>
</feature>
<keyword evidence="6 7" id="KW-0472">Membrane</keyword>
<dbReference type="EMBL" id="BAAAMJ010000015">
    <property type="protein sequence ID" value="GAA1909156.1"/>
    <property type="molecule type" value="Genomic_DNA"/>
</dbReference>
<proteinExistence type="inferred from homology"/>
<comment type="caution">
    <text evidence="10">The sequence shown here is derived from an EMBL/GenBank/DDBJ whole genome shotgun (WGS) entry which is preliminary data.</text>
</comment>
<organism evidence="10 11">
    <name type="scientific">Streptomyces sodiiphilus</name>
    <dbReference type="NCBI Taxonomy" id="226217"/>
    <lineage>
        <taxon>Bacteria</taxon>
        <taxon>Bacillati</taxon>
        <taxon>Actinomycetota</taxon>
        <taxon>Actinomycetes</taxon>
        <taxon>Kitasatosporales</taxon>
        <taxon>Streptomycetaceae</taxon>
        <taxon>Streptomyces</taxon>
    </lineage>
</organism>
<dbReference type="PANTHER" id="PTHR30193">
    <property type="entry name" value="ABC TRANSPORTER PERMEASE PROTEIN"/>
    <property type="match status" value="1"/>
</dbReference>
<reference evidence="11" key="1">
    <citation type="journal article" date="2019" name="Int. J. Syst. Evol. Microbiol.">
        <title>The Global Catalogue of Microorganisms (GCM) 10K type strain sequencing project: providing services to taxonomists for standard genome sequencing and annotation.</title>
        <authorList>
            <consortium name="The Broad Institute Genomics Platform"/>
            <consortium name="The Broad Institute Genome Sequencing Center for Infectious Disease"/>
            <person name="Wu L."/>
            <person name="Ma J."/>
        </authorList>
    </citation>
    <scope>NUCLEOTIDE SEQUENCE [LARGE SCALE GENOMIC DNA]</scope>
    <source>
        <strain evidence="11">JCM 13581</strain>
    </source>
</reference>
<keyword evidence="5 7" id="KW-1133">Transmembrane helix</keyword>
<comment type="similarity">
    <text evidence="7">Belongs to the binding-protein-dependent transport system permease family.</text>
</comment>